<dbReference type="EMBL" id="CM000913">
    <property type="protein sequence ID" value="EFG10669.1"/>
    <property type="molecule type" value="Genomic_DNA"/>
</dbReference>
<sequence length="1169" mass="123995">MRPAARRRVPGGRRRATAPPFLGNAVRCSRHKFWNQQIRAAVLNKPSIGRKNLFDNPPSGFPAEAIDDRAMIPPGLITTATLGELMALSLQELLDLFPGSGDDFGIPFDRLRELGGVPELLATWLQSADLTVRGAIPDRGNLTVEGVLSFTLVDGPCPVVVSFTADAAGTVSGVGLDFTLPSSDDDEGEGRAGREEERDDEEDEDDEEDPGLVPHLVLTAGAQFSAALSLPFAGGEKEMVFTATYDGGTVIGDWSSDASLSWDDIADVLGTAPAELPPALVPSLHQVAFAYEKRKRAVVLSARTEYVQLAWASLPQKRAAIGTGRRLRVVLLQGVYEAGLADLPTVGEHIPLEDDLVFAGLQAFHLSAPMRTRKVKAVNELLADVGVNLGLPSRDLTAGASVAITGGIALTAKNYGLVHPLRRRKPGPGPGPVPPPFAPAPAAPPALPAVRADEDTPEPAKASLPVDAVFGPLRISEISLGYADGTVRVTIDATLDAGGIELSASGLGFTVRIDRGDGEWDFTPVLSGLGLAYDRPPVRIAGAFLVKESEPPYEQLFAGMAVIEAKVVSVKVLGAYARAEGGFPSLFLYGVLGGRSGLGPPPFQVRGIAAGFGYNSSVRVPAPADTPSFPFVAELAQGGPARPPLEVLDSLLDGAGGRPPWITPEAGRIWFALGIDFTVFRMVDAQALALVEFGDDFTVAVLGLATAAFPLGRGDGPVLARVQLALQALYTSRDGMLALAAELTPESFVLDPDCRLTGGLAYRTWFAGDHAGDFVFTLGGYHRDFDPPERYPVVPRLGFTWGISDVVTVRGEAYCALTPAALMAGGRLEVAFHSGIVDAWLSARLDALIQWKPFWFRLGIGVRIGFSVDLWLFTVRGEVGVDLDLWGPRVGGIATVHLWCIDFDISFGASAQKDPPPVPWSEFQEQLPAPEERLRITPLRGILPEDESVRARRRATGDERWVVSADGFSFSTTTAVPASKATAGTRTVDGKLLDIRPMEATGIDSRHTLTITLDDRPFDPHARDWIITENTSAVPQALWGTGDPDAHDSLVPGQLLGLTVVVPPPQDGPTPGEMTDVSLGHEDLAPSDALPLTPADPPTGPVPERWQDGTTPTPVGTIADTVATTTVPARDALYTELTALGLAPPGHHDPLDGFAARAASTFTAEPLTI</sequence>
<protein>
    <submittedName>
        <fullName evidence="3">Putative transcriptional activator srcap-like protein</fullName>
    </submittedName>
</protein>
<evidence type="ECO:0000259" key="2">
    <source>
        <dbReference type="Pfam" id="PF20248"/>
    </source>
</evidence>
<name>E2Q1P3_STRCL</name>
<dbReference type="InterPro" id="IPR046538">
    <property type="entry name" value="DUF6603"/>
</dbReference>
<evidence type="ECO:0000313" key="3">
    <source>
        <dbReference type="EMBL" id="EFG10669.1"/>
    </source>
</evidence>
<feature type="compositionally biased region" description="Acidic residues" evidence="1">
    <location>
        <begin position="197"/>
        <end position="210"/>
    </location>
</feature>
<feature type="region of interest" description="Disordered" evidence="1">
    <location>
        <begin position="422"/>
        <end position="462"/>
    </location>
</feature>
<feature type="region of interest" description="Disordered" evidence="1">
    <location>
        <begin position="1064"/>
        <end position="1100"/>
    </location>
</feature>
<dbReference type="AlphaFoldDB" id="E2Q1P3"/>
<accession>E2Q1P3</accession>
<proteinExistence type="predicted"/>
<feature type="region of interest" description="Disordered" evidence="1">
    <location>
        <begin position="176"/>
        <end position="211"/>
    </location>
</feature>
<reference evidence="3 4" key="1">
    <citation type="journal article" date="2010" name="Genome Biol. Evol.">
        <title>The sequence of a 1.8-mb bacterial linear plasmid reveals a rich evolutionary reservoir of secondary metabolic pathways.</title>
        <authorList>
            <person name="Medema M.H."/>
            <person name="Trefzer A."/>
            <person name="Kovalchuk A."/>
            <person name="van den Berg M."/>
            <person name="Mueller U."/>
            <person name="Heijne W."/>
            <person name="Wu L."/>
            <person name="Alam M.T."/>
            <person name="Ronning C.M."/>
            <person name="Nierman W.C."/>
            <person name="Bovenberg R.A.L."/>
            <person name="Breitling R."/>
            <person name="Takano E."/>
        </authorList>
    </citation>
    <scope>NUCLEOTIDE SEQUENCE [LARGE SCALE GENOMIC DNA]</scope>
    <source>
        <strain evidence="4">ATCC 27064 / DSM 738 / JCM 4710 / NBRC 13307 / NCIMB 12785 / NRRL 3585 / VKM Ac-602</strain>
    </source>
</reference>
<feature type="compositionally biased region" description="Pro residues" evidence="1">
    <location>
        <begin position="427"/>
        <end position="447"/>
    </location>
</feature>
<gene>
    <name evidence="3" type="ORF">SCLAV_5602</name>
</gene>
<keyword evidence="4" id="KW-1185">Reference proteome</keyword>
<dbReference type="KEGG" id="sclf:BB341_00540"/>
<evidence type="ECO:0000313" key="4">
    <source>
        <dbReference type="Proteomes" id="UP000002357"/>
    </source>
</evidence>
<dbReference type="Pfam" id="PF20248">
    <property type="entry name" value="DUF6603"/>
    <property type="match status" value="1"/>
</dbReference>
<evidence type="ECO:0000256" key="1">
    <source>
        <dbReference type="SAM" id="MobiDB-lite"/>
    </source>
</evidence>
<dbReference type="Proteomes" id="UP000002357">
    <property type="component" value="Chromosome"/>
</dbReference>
<feature type="domain" description="DUF6603" evidence="2">
    <location>
        <begin position="467"/>
        <end position="973"/>
    </location>
</feature>
<dbReference type="STRING" id="1901.BB341_00540"/>
<organism evidence="3 4">
    <name type="scientific">Streptomyces clavuligerus</name>
    <dbReference type="NCBI Taxonomy" id="1901"/>
    <lineage>
        <taxon>Bacteria</taxon>
        <taxon>Bacillati</taxon>
        <taxon>Actinomycetota</taxon>
        <taxon>Actinomycetes</taxon>
        <taxon>Kitasatosporales</taxon>
        <taxon>Streptomycetaceae</taxon>
        <taxon>Streptomyces</taxon>
    </lineage>
</organism>
<dbReference type="eggNOG" id="ENOG502Z7M5">
    <property type="taxonomic scope" value="Bacteria"/>
</dbReference>